<organism evidence="7 8">
    <name type="scientific">Lachancea quebecensis</name>
    <dbReference type="NCBI Taxonomy" id="1654605"/>
    <lineage>
        <taxon>Eukaryota</taxon>
        <taxon>Fungi</taxon>
        <taxon>Dikarya</taxon>
        <taxon>Ascomycota</taxon>
        <taxon>Saccharomycotina</taxon>
        <taxon>Saccharomycetes</taxon>
        <taxon>Saccharomycetales</taxon>
        <taxon>Saccharomycetaceae</taxon>
        <taxon>Lachancea</taxon>
    </lineage>
</organism>
<evidence type="ECO:0000313" key="7">
    <source>
        <dbReference type="EMBL" id="CUS24940.1"/>
    </source>
</evidence>
<dbReference type="Pfam" id="PF16035">
    <property type="entry name" value="Chalcone_2"/>
    <property type="match status" value="1"/>
</dbReference>
<dbReference type="GO" id="GO:0005739">
    <property type="term" value="C:mitochondrion"/>
    <property type="evidence" value="ECO:0007669"/>
    <property type="project" value="UniProtKB-SubCell"/>
</dbReference>
<evidence type="ECO:0000256" key="2">
    <source>
        <dbReference type="ARBA" id="ARBA00009111"/>
    </source>
</evidence>
<accession>A0A0P1KXI2</accession>
<sequence length="305" mass="33920">MIRAFTRRALGPGCFRFHKCYQKRNFLSHGLEKAHTVPVRTMLVLGASTLISGLLILQKETISNDAGPIENRESSVEVDKSVSPFAAILAPPEIPLTTKYTLLGYGPRSVTFLSFKVYALGIYVANEDLPLMPKILNSTYLRKAFLDTDSTKSHSENVETALKDAIKSRVLVGSLIDGGVRFMAKITPIRNTDFNHLKDGLVKSILNHPECQKNQEAVSRGLQELKDAFTRKGSVPKNDDLIIELQANGSLQLSYRSRKQDECTLLGRVDEPLIGKFLFSQYLGGDKPLSPPTRESFVQRVKTLV</sequence>
<evidence type="ECO:0000256" key="5">
    <source>
        <dbReference type="ARBA" id="ARBA00023128"/>
    </source>
</evidence>
<dbReference type="OrthoDB" id="18193at2759"/>
<dbReference type="PANTHER" id="PTHR47284:SF3">
    <property type="entry name" value="FATTY-ACID-BINDING PROTEIN 2"/>
    <property type="match status" value="1"/>
</dbReference>
<evidence type="ECO:0000313" key="8">
    <source>
        <dbReference type="Proteomes" id="UP000236544"/>
    </source>
</evidence>
<reference evidence="8" key="1">
    <citation type="submission" date="2015-10" db="EMBL/GenBank/DDBJ databases">
        <authorList>
            <person name="Devillers H."/>
        </authorList>
    </citation>
    <scope>NUCLEOTIDE SEQUENCE [LARGE SCALE GENOMIC DNA]</scope>
</reference>
<keyword evidence="5" id="KW-0496">Mitochondrion</keyword>
<comment type="subcellular location">
    <subcellularLocation>
        <location evidence="1">Mitochondrion</location>
    </subcellularLocation>
</comment>
<evidence type="ECO:0000256" key="3">
    <source>
        <dbReference type="ARBA" id="ARBA00018755"/>
    </source>
</evidence>
<evidence type="ECO:0000256" key="4">
    <source>
        <dbReference type="ARBA" id="ARBA00022946"/>
    </source>
</evidence>
<dbReference type="GO" id="GO:0016872">
    <property type="term" value="F:intramolecular lyase activity"/>
    <property type="evidence" value="ECO:0007669"/>
    <property type="project" value="InterPro"/>
</dbReference>
<keyword evidence="4" id="KW-0809">Transit peptide</keyword>
<dbReference type="AlphaFoldDB" id="A0A0P1KXI2"/>
<feature type="domain" description="Chalcone isomerase" evidence="6">
    <location>
        <begin position="98"/>
        <end position="298"/>
    </location>
</feature>
<name>A0A0P1KXI2_9SACH</name>
<proteinExistence type="inferred from homology"/>
<gene>
    <name evidence="7" type="ORF">LAQU0_S22e00584g</name>
</gene>
<dbReference type="InterPro" id="IPR016087">
    <property type="entry name" value="Chalcone_isomerase"/>
</dbReference>
<dbReference type="Proteomes" id="UP000236544">
    <property type="component" value="Unassembled WGS sequence"/>
</dbReference>
<dbReference type="EMBL" id="LN890550">
    <property type="protein sequence ID" value="CUS24940.1"/>
    <property type="molecule type" value="Genomic_DNA"/>
</dbReference>
<dbReference type="PANTHER" id="PTHR47284">
    <property type="entry name" value="FATTY-ACID-BINDING PROTEIN 2"/>
    <property type="match status" value="1"/>
</dbReference>
<protein>
    <recommendedName>
        <fullName evidence="3">Altered inheritance of mitochondria protein 18, mitochondrial</fullName>
    </recommendedName>
</protein>
<comment type="similarity">
    <text evidence="2">Belongs to the AIM18/AIM46 family.</text>
</comment>
<evidence type="ECO:0000256" key="1">
    <source>
        <dbReference type="ARBA" id="ARBA00004173"/>
    </source>
</evidence>
<dbReference type="InterPro" id="IPR036298">
    <property type="entry name" value="Chalcone_isomerase_sf"/>
</dbReference>
<evidence type="ECO:0000259" key="6">
    <source>
        <dbReference type="Pfam" id="PF16035"/>
    </source>
</evidence>
<keyword evidence="8" id="KW-1185">Reference proteome</keyword>
<dbReference type="SUPFAM" id="SSF54626">
    <property type="entry name" value="Chalcone isomerase"/>
    <property type="match status" value="1"/>
</dbReference>
<dbReference type="InterPro" id="IPR016088">
    <property type="entry name" value="Chalcone_isomerase_3-sand"/>
</dbReference>
<dbReference type="Gene3D" id="3.50.70.10">
    <property type="match status" value="1"/>
</dbReference>